<keyword evidence="3" id="KW-1185">Reference proteome</keyword>
<accession>A0AAE9ZXM6</accession>
<name>A0AAE9ZXM6_9BACT</name>
<dbReference type="KEGG" id="slom:PXH66_22760"/>
<gene>
    <name evidence="2" type="ORF">PXH66_22760</name>
</gene>
<sequence>MSVIPPRRRHLSGLLLALALGAVLNLLSNRAHAASPASAPKDYRLFVGVDLLVPNGEAAPLSVESLHPHEVVVNRVDNPIIPLREVPAFTWSHATKIGRTPITISDFDTRQAVTIQNDKAIAQMSTQGGMVAYQQERQAFAEMKFYQRQRELQPVAALAIASANTDGGIIGAPTTAAMDGLQLEELTLLQEQMDSTSAGMDSTFYADRTQEGIVNPDFDAMDLTFSISSADPIADAYVVVMGSVVNDGKAGVVTFHQNIGPVGREKRRIKIRKTGFTPGYEIKEVKLHLYSRGKELGTNLSEKNLPLTRDQAREFLLLSHISEHAMETTIPAPVWTLAPTALLAAADGNPFNHPVIVNIDADGTVLSIHESEADARAYLAAIHDASELRSKATPGKASATFGDSVRVTTQDPDVALDQSGRLPAHVVAAMRDMIFVPALDRGTPVAGTAKVNLADYFK</sequence>
<dbReference type="AlphaFoldDB" id="A0AAE9ZXM6"/>
<evidence type="ECO:0000313" key="3">
    <source>
        <dbReference type="Proteomes" id="UP001218638"/>
    </source>
</evidence>
<evidence type="ECO:0000313" key="2">
    <source>
        <dbReference type="EMBL" id="WED65169.1"/>
    </source>
</evidence>
<protein>
    <submittedName>
        <fullName evidence="2">Uncharacterized protein</fullName>
    </submittedName>
</protein>
<feature type="chain" id="PRO_5042079947" evidence="1">
    <location>
        <begin position="34"/>
        <end position="458"/>
    </location>
</feature>
<dbReference type="Proteomes" id="UP001218638">
    <property type="component" value="Chromosome"/>
</dbReference>
<proteinExistence type="predicted"/>
<dbReference type="RefSeq" id="WP_330929557.1">
    <property type="nucleotide sequence ID" value="NZ_CP119075.1"/>
</dbReference>
<feature type="signal peptide" evidence="1">
    <location>
        <begin position="1"/>
        <end position="33"/>
    </location>
</feature>
<evidence type="ECO:0000256" key="1">
    <source>
        <dbReference type="SAM" id="SignalP"/>
    </source>
</evidence>
<organism evidence="2 3">
    <name type="scientific">Synoicihabitans lomoniglobus</name>
    <dbReference type="NCBI Taxonomy" id="2909285"/>
    <lineage>
        <taxon>Bacteria</taxon>
        <taxon>Pseudomonadati</taxon>
        <taxon>Verrucomicrobiota</taxon>
        <taxon>Opitutia</taxon>
        <taxon>Opitutales</taxon>
        <taxon>Opitutaceae</taxon>
        <taxon>Synoicihabitans</taxon>
    </lineage>
</organism>
<dbReference type="EMBL" id="CP119075">
    <property type="protein sequence ID" value="WED65169.1"/>
    <property type="molecule type" value="Genomic_DNA"/>
</dbReference>
<keyword evidence="1" id="KW-0732">Signal</keyword>
<reference evidence="2" key="1">
    <citation type="submission" date="2023-03" db="EMBL/GenBank/DDBJ databases">
        <title>Lomoglobus Profundus gen. nov., sp. nov., a novel member of the phylum Verrucomicrobia, isolated from deep-marine sediment of South China Sea.</title>
        <authorList>
            <person name="Ahmad T."/>
            <person name="Ishaq S.E."/>
            <person name="Wang F."/>
        </authorList>
    </citation>
    <scope>NUCLEOTIDE SEQUENCE</scope>
    <source>
        <strain evidence="2">LMO-M01</strain>
    </source>
</reference>